<dbReference type="CDD" id="cd06558">
    <property type="entry name" value="crotonase-like"/>
    <property type="match status" value="1"/>
</dbReference>
<dbReference type="Pfam" id="PF00725">
    <property type="entry name" value="3HCDH"/>
    <property type="match status" value="2"/>
</dbReference>
<dbReference type="OrthoDB" id="9775332at2"/>
<evidence type="ECO:0000256" key="13">
    <source>
        <dbReference type="RuleBase" id="RU003707"/>
    </source>
</evidence>
<evidence type="ECO:0000313" key="17">
    <source>
        <dbReference type="Proteomes" id="UP000184076"/>
    </source>
</evidence>
<evidence type="ECO:0000256" key="8">
    <source>
        <dbReference type="ARBA" id="ARBA00023027"/>
    </source>
</evidence>
<dbReference type="Pfam" id="PF02737">
    <property type="entry name" value="3HCDH_N"/>
    <property type="match status" value="1"/>
</dbReference>
<evidence type="ECO:0000256" key="2">
    <source>
        <dbReference type="ARBA" id="ARBA00007005"/>
    </source>
</evidence>
<dbReference type="InterPro" id="IPR006180">
    <property type="entry name" value="3-OHacyl-CoA_DH_CS"/>
</dbReference>
<feature type="domain" description="3-hydroxyacyl-CoA dehydrogenase C-terminal" evidence="14">
    <location>
        <begin position="288"/>
        <end position="356"/>
    </location>
</feature>
<evidence type="ECO:0000256" key="4">
    <source>
        <dbReference type="ARBA" id="ARBA00012076"/>
    </source>
</evidence>
<dbReference type="InterPro" id="IPR006176">
    <property type="entry name" value="3-OHacyl-CoA_DH_NAD-bd"/>
</dbReference>
<dbReference type="InterPro" id="IPR001753">
    <property type="entry name" value="Enoyl-CoA_hydra/iso"/>
</dbReference>
<dbReference type="GO" id="GO:0070403">
    <property type="term" value="F:NAD+ binding"/>
    <property type="evidence" value="ECO:0007669"/>
    <property type="project" value="InterPro"/>
</dbReference>
<dbReference type="PANTHER" id="PTHR43612">
    <property type="entry name" value="TRIFUNCTIONAL ENZYME SUBUNIT ALPHA"/>
    <property type="match status" value="1"/>
</dbReference>
<dbReference type="GO" id="GO:0016509">
    <property type="term" value="F:long-chain (3S)-3-hydroxyacyl-CoA dehydrogenase (NAD+) activity"/>
    <property type="evidence" value="ECO:0007669"/>
    <property type="project" value="TreeGrafter"/>
</dbReference>
<dbReference type="InterPro" id="IPR008927">
    <property type="entry name" value="6-PGluconate_DH-like_C_sf"/>
</dbReference>
<accession>A0A1M5G633</accession>
<dbReference type="InterPro" id="IPR036291">
    <property type="entry name" value="NAD(P)-bd_dom_sf"/>
</dbReference>
<evidence type="ECO:0000259" key="14">
    <source>
        <dbReference type="Pfam" id="PF00725"/>
    </source>
</evidence>
<feature type="domain" description="3-hydroxyacyl-CoA dehydrogenase NAD binding" evidence="15">
    <location>
        <begin position="6"/>
        <end position="185"/>
    </location>
</feature>
<dbReference type="EMBL" id="FQVB01000035">
    <property type="protein sequence ID" value="SHF99280.1"/>
    <property type="molecule type" value="Genomic_DNA"/>
</dbReference>
<proteinExistence type="inferred from homology"/>
<evidence type="ECO:0000256" key="5">
    <source>
        <dbReference type="ARBA" id="ARBA00022832"/>
    </source>
</evidence>
<evidence type="ECO:0000256" key="9">
    <source>
        <dbReference type="ARBA" id="ARBA00023098"/>
    </source>
</evidence>
<dbReference type="SUPFAM" id="SSF51735">
    <property type="entry name" value="NAD(P)-binding Rossmann-fold domains"/>
    <property type="match status" value="1"/>
</dbReference>
<name>A0A1M5G633_9BACT</name>
<dbReference type="EC" id="4.2.1.17" evidence="4"/>
<dbReference type="GO" id="GO:0006635">
    <property type="term" value="P:fatty acid beta-oxidation"/>
    <property type="evidence" value="ECO:0007669"/>
    <property type="project" value="UniProtKB-UniPathway"/>
</dbReference>
<gene>
    <name evidence="16" type="ORF">SAMN02745206_03061</name>
</gene>
<feature type="domain" description="3-hydroxyacyl-CoA dehydrogenase C-terminal" evidence="14">
    <location>
        <begin position="187"/>
        <end position="271"/>
    </location>
</feature>
<dbReference type="UniPathway" id="UPA00659"/>
<evidence type="ECO:0000256" key="6">
    <source>
        <dbReference type="ARBA" id="ARBA00022963"/>
    </source>
</evidence>
<protein>
    <recommendedName>
        <fullName evidence="4">enoyl-CoA hydratase</fullName>
        <ecNumber evidence="4">4.2.1.17</ecNumber>
    </recommendedName>
</protein>
<evidence type="ECO:0000256" key="1">
    <source>
        <dbReference type="ARBA" id="ARBA00005005"/>
    </source>
</evidence>
<comment type="similarity">
    <text evidence="2">In the central section; belongs to the 3-hydroxyacyl-CoA dehydrogenase family.</text>
</comment>
<dbReference type="GO" id="GO:0004300">
    <property type="term" value="F:enoyl-CoA hydratase activity"/>
    <property type="evidence" value="ECO:0007669"/>
    <property type="project" value="UniProtKB-EC"/>
</dbReference>
<dbReference type="SUPFAM" id="SSF52096">
    <property type="entry name" value="ClpP/crotonase"/>
    <property type="match status" value="1"/>
</dbReference>
<keyword evidence="17" id="KW-1185">Reference proteome</keyword>
<organism evidence="16 17">
    <name type="scientific">Desulfacinum infernum DSM 9756</name>
    <dbReference type="NCBI Taxonomy" id="1121391"/>
    <lineage>
        <taxon>Bacteria</taxon>
        <taxon>Pseudomonadati</taxon>
        <taxon>Thermodesulfobacteriota</taxon>
        <taxon>Syntrophobacteria</taxon>
        <taxon>Syntrophobacterales</taxon>
        <taxon>Syntrophobacteraceae</taxon>
        <taxon>Desulfacinum</taxon>
    </lineage>
</organism>
<evidence type="ECO:0000313" key="16">
    <source>
        <dbReference type="EMBL" id="SHF99280.1"/>
    </source>
</evidence>
<comment type="similarity">
    <text evidence="13">Belongs to the enoyl-CoA hydratase/isomerase family.</text>
</comment>
<dbReference type="PROSITE" id="PS00166">
    <property type="entry name" value="ENOYL_COA_HYDRATASE"/>
    <property type="match status" value="1"/>
</dbReference>
<dbReference type="Gene3D" id="1.10.1040.50">
    <property type="match status" value="1"/>
</dbReference>
<keyword evidence="10" id="KW-0456">Lyase</keyword>
<dbReference type="InterPro" id="IPR029045">
    <property type="entry name" value="ClpP/crotonase-like_dom_sf"/>
</dbReference>
<dbReference type="RefSeq" id="WP_073040986.1">
    <property type="nucleotide sequence ID" value="NZ_FQVB01000035.1"/>
</dbReference>
<comment type="catalytic activity">
    <reaction evidence="12">
        <text>a (3S)-3-hydroxyacyl-CoA + NAD(+) = a 3-oxoacyl-CoA + NADH + H(+)</text>
        <dbReference type="Rhea" id="RHEA:22432"/>
        <dbReference type="ChEBI" id="CHEBI:15378"/>
        <dbReference type="ChEBI" id="CHEBI:57318"/>
        <dbReference type="ChEBI" id="CHEBI:57540"/>
        <dbReference type="ChEBI" id="CHEBI:57945"/>
        <dbReference type="ChEBI" id="CHEBI:90726"/>
        <dbReference type="EC" id="1.1.1.35"/>
    </reaction>
</comment>
<comment type="similarity">
    <text evidence="3">In the N-terminal section; belongs to the enoyl-CoA hydratase/isomerase family.</text>
</comment>
<evidence type="ECO:0000256" key="10">
    <source>
        <dbReference type="ARBA" id="ARBA00023239"/>
    </source>
</evidence>
<keyword evidence="9" id="KW-0443">Lipid metabolism</keyword>
<dbReference type="InterPro" id="IPR018376">
    <property type="entry name" value="Enoyl-CoA_hyd/isom_CS"/>
</dbReference>
<dbReference type="PANTHER" id="PTHR43612:SF3">
    <property type="entry name" value="TRIFUNCTIONAL ENZYME SUBUNIT ALPHA, MITOCHONDRIAL"/>
    <property type="match status" value="1"/>
</dbReference>
<evidence type="ECO:0000256" key="11">
    <source>
        <dbReference type="ARBA" id="ARBA00023268"/>
    </source>
</evidence>
<dbReference type="Gene3D" id="3.90.226.10">
    <property type="entry name" value="2-enoyl-CoA Hydratase, Chain A, domain 1"/>
    <property type="match status" value="1"/>
</dbReference>
<keyword evidence="8" id="KW-0520">NAD</keyword>
<keyword evidence="7" id="KW-0560">Oxidoreductase</keyword>
<reference evidence="17" key="1">
    <citation type="submission" date="2016-11" db="EMBL/GenBank/DDBJ databases">
        <authorList>
            <person name="Varghese N."/>
            <person name="Submissions S."/>
        </authorList>
    </citation>
    <scope>NUCLEOTIDE SEQUENCE [LARGE SCALE GENOMIC DNA]</scope>
    <source>
        <strain evidence="17">DSM 9756</strain>
    </source>
</reference>
<dbReference type="PROSITE" id="PS00067">
    <property type="entry name" value="3HCDH"/>
    <property type="match status" value="1"/>
</dbReference>
<evidence type="ECO:0000256" key="7">
    <source>
        <dbReference type="ARBA" id="ARBA00023002"/>
    </source>
</evidence>
<keyword evidence="6" id="KW-0442">Lipid degradation</keyword>
<comment type="pathway">
    <text evidence="1">Lipid metabolism; fatty acid beta-oxidation.</text>
</comment>
<keyword evidence="5" id="KW-0276">Fatty acid metabolism</keyword>
<keyword evidence="11" id="KW-0511">Multifunctional enzyme</keyword>
<dbReference type="Gene3D" id="3.40.50.720">
    <property type="entry name" value="NAD(P)-binding Rossmann-like Domain"/>
    <property type="match status" value="1"/>
</dbReference>
<dbReference type="Proteomes" id="UP000184076">
    <property type="component" value="Unassembled WGS sequence"/>
</dbReference>
<dbReference type="SUPFAM" id="SSF48179">
    <property type="entry name" value="6-phosphogluconate dehydrogenase C-terminal domain-like"/>
    <property type="match status" value="2"/>
</dbReference>
<evidence type="ECO:0000259" key="15">
    <source>
        <dbReference type="Pfam" id="PF02737"/>
    </source>
</evidence>
<dbReference type="InterPro" id="IPR050136">
    <property type="entry name" value="FA_oxidation_alpha_subunit"/>
</dbReference>
<dbReference type="Pfam" id="PF00378">
    <property type="entry name" value="ECH_1"/>
    <property type="match status" value="1"/>
</dbReference>
<evidence type="ECO:0000256" key="3">
    <source>
        <dbReference type="ARBA" id="ARBA00008750"/>
    </source>
</evidence>
<dbReference type="STRING" id="1121391.SAMN02745206_03061"/>
<dbReference type="InterPro" id="IPR006108">
    <property type="entry name" value="3HC_DH_C"/>
</dbReference>
<sequence>MHGAMTIGVVGAGTMGSGIAQKLAQEGFRVVLVDVESRFVERGIGLIQSTLREAVKRKIFDEGRVAEILGRIHGTVDKSALKNADLVIEAVFEDEQVKKDLFRELDAICAPQTIFATNTSSFYVKDMAAVTSRPDRFVGMHYFYHPAKNRLLEVIPHEGTSRETLQKAVEIGRLHGKVVIVVKDVSGFAVNRFFSPLLTEAVQVLSEGWANIPTIEKAAKEAFGIGMGPFELMNVTGIPIAVHASTTFGRELGSLYGTPKLLRDQFESGELWDLEGDVDDTKIEAVQDRLYGACLGAAAALVSEGVASIEDTDRGAKVGLRWSRGPFEIMNDIGIDRAYRLVHAMTERYRDFAMPEILVRQRANGEPFRFRYVDYEVEGEVAYITINRPEALNALNEATVSQLAESFDQAEKDPGVNAVVIRGAGKAFVAGADIRFFIRKIQEGRIEDIVSFTRAGHDLLLRLENSPKLTIAQLDGLSMGGGSELALACQAVVATPAASMSFPETGIGIYPGLGGMIRTARRIGLELAKYYVFTGETISAQDALDLGLVSKLVPPHQVNESIRELISAGRPKDKYAKRDLPKRFQERARLCSAENVQRILQGDRPEGVSAELAERFMGRIARKAPLAVQKANELMDAQMGVEIPKAIEMELEALPYMFGTKDALIGLSSVGAAPPRFLGE</sequence>
<dbReference type="FunFam" id="3.40.50.720:FF:000009">
    <property type="entry name" value="Fatty oxidation complex, alpha subunit"/>
    <property type="match status" value="1"/>
</dbReference>
<dbReference type="AlphaFoldDB" id="A0A1M5G633"/>
<evidence type="ECO:0000256" key="12">
    <source>
        <dbReference type="ARBA" id="ARBA00049556"/>
    </source>
</evidence>